<reference evidence="5 6" key="1">
    <citation type="submission" date="2018-08" db="EMBL/GenBank/DDBJ databases">
        <authorList>
            <person name="Khan S.A."/>
            <person name="Jeon C.O."/>
            <person name="Chun B.H."/>
            <person name="Jeong S.E."/>
        </authorList>
    </citation>
    <scope>NUCLEOTIDE SEQUENCE [LARGE SCALE GENOMIC DNA]</scope>
    <source>
        <strain evidence="5 6">S-16</strain>
    </source>
</reference>
<evidence type="ECO:0000259" key="4">
    <source>
        <dbReference type="PROSITE" id="PS01124"/>
    </source>
</evidence>
<dbReference type="InterPro" id="IPR018060">
    <property type="entry name" value="HTH_AraC"/>
</dbReference>
<evidence type="ECO:0000256" key="3">
    <source>
        <dbReference type="ARBA" id="ARBA00023163"/>
    </source>
</evidence>
<dbReference type="Pfam" id="PF12833">
    <property type="entry name" value="HTH_18"/>
    <property type="match status" value="1"/>
</dbReference>
<dbReference type="SUPFAM" id="SSF51182">
    <property type="entry name" value="RmlC-like cupins"/>
    <property type="match status" value="1"/>
</dbReference>
<dbReference type="RefSeq" id="WP_124541197.1">
    <property type="nucleotide sequence ID" value="NZ_QUSW01000004.1"/>
</dbReference>
<sequence>MPLARTRPVATALPTYALYGEQGRSLGVDWLHIESIAARSRLHDWEIKPHRHDLLFQILYIRSGQVKVSAEGDAWQLRGPCAMTVPALSAHGFAFSRKVDGLVITVLEQHLRDLLAHEQALLAQTLRLRAQALPREAADAIGSAVMALRDEFTAAEPWRGLAIDTALLHLVVLVQRALGQGERNVDDGDRAFEHVRRFRTLVEARFREQVRLSDCASELGITPTQLNRVCHRVLGQSALAVMNARIVLEAQRELAYTTMSVKQIGLGLGFADPAYFTRFFLRETGQSPTTWRQAAQSMRHPSA</sequence>
<gene>
    <name evidence="5" type="ORF">DZC73_15095</name>
</gene>
<dbReference type="Proteomes" id="UP000267464">
    <property type="component" value="Unassembled WGS sequence"/>
</dbReference>
<evidence type="ECO:0000313" key="5">
    <source>
        <dbReference type="EMBL" id="RQP23481.1"/>
    </source>
</evidence>
<reference evidence="5 6" key="2">
    <citation type="submission" date="2018-12" db="EMBL/GenBank/DDBJ databases">
        <title>Rhizobacter gummiphilus sp. nov., a rubber-degrading bacterium isolated from the soil of a botanical garden in Japan.</title>
        <authorList>
            <person name="Shunsuke S.S."/>
        </authorList>
    </citation>
    <scope>NUCLEOTIDE SEQUENCE [LARGE SCALE GENOMIC DNA]</scope>
    <source>
        <strain evidence="5 6">S-16</strain>
    </source>
</reference>
<proteinExistence type="predicted"/>
<dbReference type="InterPro" id="IPR047264">
    <property type="entry name" value="Cupin_HpaA-like_N"/>
</dbReference>
<dbReference type="AlphaFoldDB" id="A0A3N7HRQ8"/>
<evidence type="ECO:0000256" key="1">
    <source>
        <dbReference type="ARBA" id="ARBA00023015"/>
    </source>
</evidence>
<name>A0A3N7HRQ8_9BURK</name>
<organism evidence="5 6">
    <name type="scientific">Piscinibacter terrae</name>
    <dbReference type="NCBI Taxonomy" id="2496871"/>
    <lineage>
        <taxon>Bacteria</taxon>
        <taxon>Pseudomonadati</taxon>
        <taxon>Pseudomonadota</taxon>
        <taxon>Betaproteobacteria</taxon>
        <taxon>Burkholderiales</taxon>
        <taxon>Sphaerotilaceae</taxon>
        <taxon>Piscinibacter</taxon>
    </lineage>
</organism>
<dbReference type="GO" id="GO:0043565">
    <property type="term" value="F:sequence-specific DNA binding"/>
    <property type="evidence" value="ECO:0007669"/>
    <property type="project" value="InterPro"/>
</dbReference>
<protein>
    <submittedName>
        <fullName evidence="5">Helix-turn-helix domain-containing protein</fullName>
    </submittedName>
</protein>
<comment type="caution">
    <text evidence="5">The sequence shown here is derived from an EMBL/GenBank/DDBJ whole genome shotgun (WGS) entry which is preliminary data.</text>
</comment>
<dbReference type="InterPro" id="IPR003313">
    <property type="entry name" value="AraC-bd"/>
</dbReference>
<dbReference type="PROSITE" id="PS01124">
    <property type="entry name" value="HTH_ARAC_FAMILY_2"/>
    <property type="match status" value="1"/>
</dbReference>
<dbReference type="PANTHER" id="PTHR43280:SF32">
    <property type="entry name" value="TRANSCRIPTIONAL REGULATORY PROTEIN"/>
    <property type="match status" value="1"/>
</dbReference>
<dbReference type="GO" id="GO:0003700">
    <property type="term" value="F:DNA-binding transcription factor activity"/>
    <property type="evidence" value="ECO:0007669"/>
    <property type="project" value="InterPro"/>
</dbReference>
<dbReference type="PANTHER" id="PTHR43280">
    <property type="entry name" value="ARAC-FAMILY TRANSCRIPTIONAL REGULATOR"/>
    <property type="match status" value="1"/>
</dbReference>
<evidence type="ECO:0000313" key="6">
    <source>
        <dbReference type="Proteomes" id="UP000267464"/>
    </source>
</evidence>
<keyword evidence="6" id="KW-1185">Reference proteome</keyword>
<dbReference type="Gene3D" id="1.10.10.60">
    <property type="entry name" value="Homeodomain-like"/>
    <property type="match status" value="1"/>
</dbReference>
<feature type="domain" description="HTH araC/xylS-type" evidence="4">
    <location>
        <begin position="196"/>
        <end position="294"/>
    </location>
</feature>
<keyword evidence="1" id="KW-0805">Transcription regulation</keyword>
<dbReference type="SUPFAM" id="SSF46689">
    <property type="entry name" value="Homeodomain-like"/>
    <property type="match status" value="1"/>
</dbReference>
<dbReference type="SMART" id="SM00342">
    <property type="entry name" value="HTH_ARAC"/>
    <property type="match status" value="1"/>
</dbReference>
<keyword evidence="2" id="KW-0238">DNA-binding</keyword>
<dbReference type="OrthoDB" id="8890080at2"/>
<dbReference type="EMBL" id="QUSW01000004">
    <property type="protein sequence ID" value="RQP23481.1"/>
    <property type="molecule type" value="Genomic_DNA"/>
</dbReference>
<dbReference type="InterPro" id="IPR009057">
    <property type="entry name" value="Homeodomain-like_sf"/>
</dbReference>
<dbReference type="Pfam" id="PF02311">
    <property type="entry name" value="AraC_binding"/>
    <property type="match status" value="1"/>
</dbReference>
<keyword evidence="3" id="KW-0804">Transcription</keyword>
<dbReference type="CDD" id="cd06999">
    <property type="entry name" value="cupin_HpaA-like_N"/>
    <property type="match status" value="1"/>
</dbReference>
<dbReference type="InterPro" id="IPR011051">
    <property type="entry name" value="RmlC_Cupin_sf"/>
</dbReference>
<accession>A0A3N7HRQ8</accession>
<evidence type="ECO:0000256" key="2">
    <source>
        <dbReference type="ARBA" id="ARBA00023125"/>
    </source>
</evidence>